<dbReference type="EC" id="3.6.4.13" evidence="10"/>
<dbReference type="Pfam" id="PF13959">
    <property type="entry name" value="CTE_SPB4"/>
    <property type="match status" value="1"/>
</dbReference>
<dbReference type="SUPFAM" id="SSF52540">
    <property type="entry name" value="P-loop containing nucleoside triphosphate hydrolases"/>
    <property type="match status" value="1"/>
</dbReference>
<keyword evidence="7 10" id="KW-0067">ATP-binding</keyword>
<organism evidence="12 13">
    <name type="scientific">Thelonectria olida</name>
    <dbReference type="NCBI Taxonomy" id="1576542"/>
    <lineage>
        <taxon>Eukaryota</taxon>
        <taxon>Fungi</taxon>
        <taxon>Dikarya</taxon>
        <taxon>Ascomycota</taxon>
        <taxon>Pezizomycotina</taxon>
        <taxon>Sordariomycetes</taxon>
        <taxon>Hypocreomycetidae</taxon>
        <taxon>Hypocreales</taxon>
        <taxon>Nectriaceae</taxon>
        <taxon>Thelonectria</taxon>
    </lineage>
</organism>
<evidence type="ECO:0000256" key="1">
    <source>
        <dbReference type="ARBA" id="ARBA00004604"/>
    </source>
</evidence>
<keyword evidence="9" id="KW-0539">Nucleus</keyword>
<dbReference type="Gene3D" id="3.40.50.300">
    <property type="entry name" value="P-loop containing nucleotide triphosphate hydrolases"/>
    <property type="match status" value="1"/>
</dbReference>
<evidence type="ECO:0000256" key="4">
    <source>
        <dbReference type="ARBA" id="ARBA00022741"/>
    </source>
</evidence>
<keyword evidence="5 10" id="KW-0378">Hydrolase</keyword>
<evidence type="ECO:0000313" key="12">
    <source>
        <dbReference type="EMBL" id="KAH6874273.1"/>
    </source>
</evidence>
<comment type="domain">
    <text evidence="10">The Q motif is unique to and characteristic of the DEAD box family of RNA helicases and controls ATP binding and hydrolysis.</text>
</comment>
<dbReference type="SMART" id="SM01178">
    <property type="entry name" value="DUF4217"/>
    <property type="match status" value="1"/>
</dbReference>
<comment type="similarity">
    <text evidence="10">Belongs to the DEAD box helicase family.</text>
</comment>
<keyword evidence="4 10" id="KW-0547">Nucleotide-binding</keyword>
<dbReference type="InterPro" id="IPR001650">
    <property type="entry name" value="Helicase_C-like"/>
</dbReference>
<evidence type="ECO:0000256" key="7">
    <source>
        <dbReference type="ARBA" id="ARBA00022840"/>
    </source>
</evidence>
<comment type="catalytic activity">
    <reaction evidence="10">
        <text>ATP + H2O = ADP + phosphate + H(+)</text>
        <dbReference type="Rhea" id="RHEA:13065"/>
        <dbReference type="ChEBI" id="CHEBI:15377"/>
        <dbReference type="ChEBI" id="CHEBI:15378"/>
        <dbReference type="ChEBI" id="CHEBI:30616"/>
        <dbReference type="ChEBI" id="CHEBI:43474"/>
        <dbReference type="ChEBI" id="CHEBI:456216"/>
        <dbReference type="EC" id="3.6.4.13"/>
    </reaction>
</comment>
<dbReference type="InterPro" id="IPR027417">
    <property type="entry name" value="P-loop_NTPase"/>
</dbReference>
<keyword evidence="6 10" id="KW-0347">Helicase</keyword>
<evidence type="ECO:0000256" key="10">
    <source>
        <dbReference type="RuleBase" id="RU365068"/>
    </source>
</evidence>
<evidence type="ECO:0000256" key="2">
    <source>
        <dbReference type="ARBA" id="ARBA00022517"/>
    </source>
</evidence>
<dbReference type="GO" id="GO:0005524">
    <property type="term" value="F:ATP binding"/>
    <property type="evidence" value="ECO:0007669"/>
    <property type="project" value="UniProtKB-UniRule"/>
</dbReference>
<keyword evidence="13" id="KW-1185">Reference proteome</keyword>
<name>A0A9P8VUD6_9HYPO</name>
<keyword evidence="8 10" id="KW-0694">RNA-binding</keyword>
<protein>
    <recommendedName>
        <fullName evidence="10">ATP-dependent RNA helicase</fullName>
        <ecNumber evidence="10">3.6.4.13</ecNumber>
    </recommendedName>
</protein>
<evidence type="ECO:0000313" key="13">
    <source>
        <dbReference type="Proteomes" id="UP000777438"/>
    </source>
</evidence>
<evidence type="ECO:0000256" key="3">
    <source>
        <dbReference type="ARBA" id="ARBA00022552"/>
    </source>
</evidence>
<dbReference type="PANTHER" id="PTHR24031">
    <property type="entry name" value="RNA HELICASE"/>
    <property type="match status" value="1"/>
</dbReference>
<dbReference type="AlphaFoldDB" id="A0A9P8VUD6"/>
<dbReference type="InterPro" id="IPR025313">
    <property type="entry name" value="SPB4-like_CTE"/>
</dbReference>
<feature type="domain" description="ATP-dependent rRNA helicase SPB4-like C-terminal extension" evidence="11">
    <location>
        <begin position="206"/>
        <end position="268"/>
    </location>
</feature>
<reference evidence="12 13" key="1">
    <citation type="journal article" date="2021" name="Nat. Commun.">
        <title>Genetic determinants of endophytism in the Arabidopsis root mycobiome.</title>
        <authorList>
            <person name="Mesny F."/>
            <person name="Miyauchi S."/>
            <person name="Thiergart T."/>
            <person name="Pickel B."/>
            <person name="Atanasova L."/>
            <person name="Karlsson M."/>
            <person name="Huettel B."/>
            <person name="Barry K.W."/>
            <person name="Haridas S."/>
            <person name="Chen C."/>
            <person name="Bauer D."/>
            <person name="Andreopoulos W."/>
            <person name="Pangilinan J."/>
            <person name="LaButti K."/>
            <person name="Riley R."/>
            <person name="Lipzen A."/>
            <person name="Clum A."/>
            <person name="Drula E."/>
            <person name="Henrissat B."/>
            <person name="Kohler A."/>
            <person name="Grigoriev I.V."/>
            <person name="Martin F.M."/>
            <person name="Hacquard S."/>
        </authorList>
    </citation>
    <scope>NUCLEOTIDE SEQUENCE [LARGE SCALE GENOMIC DNA]</scope>
    <source>
        <strain evidence="12 13">MPI-CAGE-CH-0241</strain>
    </source>
</reference>
<dbReference type="OrthoDB" id="422663at2759"/>
<dbReference type="GO" id="GO:0005730">
    <property type="term" value="C:nucleolus"/>
    <property type="evidence" value="ECO:0007669"/>
    <property type="project" value="UniProtKB-SubCell"/>
</dbReference>
<evidence type="ECO:0000259" key="11">
    <source>
        <dbReference type="SMART" id="SM01178"/>
    </source>
</evidence>
<comment type="function">
    <text evidence="10">RNA helicase.</text>
</comment>
<comment type="subcellular location">
    <subcellularLocation>
        <location evidence="1">Nucleus</location>
        <location evidence="1">Nucleolus</location>
    </subcellularLocation>
</comment>
<evidence type="ECO:0000256" key="8">
    <source>
        <dbReference type="ARBA" id="ARBA00022884"/>
    </source>
</evidence>
<dbReference type="GO" id="GO:0003724">
    <property type="term" value="F:RNA helicase activity"/>
    <property type="evidence" value="ECO:0007669"/>
    <property type="project" value="UniProtKB-EC"/>
</dbReference>
<comment type="caution">
    <text evidence="12">The sequence shown here is derived from an EMBL/GenBank/DDBJ whole genome shotgun (WGS) entry which is preliminary data.</text>
</comment>
<proteinExistence type="inferred from homology"/>
<dbReference type="Proteomes" id="UP000777438">
    <property type="component" value="Unassembled WGS sequence"/>
</dbReference>
<dbReference type="GO" id="GO:0006364">
    <property type="term" value="P:rRNA processing"/>
    <property type="evidence" value="ECO:0007669"/>
    <property type="project" value="UniProtKB-KW"/>
</dbReference>
<evidence type="ECO:0000256" key="5">
    <source>
        <dbReference type="ARBA" id="ARBA00022801"/>
    </source>
</evidence>
<gene>
    <name evidence="12" type="ORF">B0T10DRAFT_610736</name>
</gene>
<dbReference type="GO" id="GO:0016787">
    <property type="term" value="F:hydrolase activity"/>
    <property type="evidence" value="ECO:0007669"/>
    <property type="project" value="UniProtKB-KW"/>
</dbReference>
<keyword evidence="2" id="KW-0690">Ribosome biogenesis</keyword>
<keyword evidence="3" id="KW-0698">rRNA processing</keyword>
<sequence>MKAPAQLHQSYIIVPARLRLVTLVSYLKSTLSRRGRTMQAIISVLRRLGRLPLRTSEKSHRERIASIIFEGRGIHIQDGFKGGVHHLPASPKVILHRMHGPLSKPFRTATLRSFSACKSASLLITTNVSCQGLDIPSVDLVIEYDPAFSFAKLCDALLFLLPGCEDGYIELLKSSTPPTPQSYDSSSGFLLNHLQQLQSYHDKAEVLQLHFEQRLLDDTKRLELAREGFKSHIRAYATHITEERVNFHITELHSGHIAKIFGLRKAPA</sequence>
<accession>A0A9P8VUD6</accession>
<dbReference type="GO" id="GO:0003723">
    <property type="term" value="F:RNA binding"/>
    <property type="evidence" value="ECO:0007669"/>
    <property type="project" value="UniProtKB-UniRule"/>
</dbReference>
<evidence type="ECO:0000256" key="6">
    <source>
        <dbReference type="ARBA" id="ARBA00022806"/>
    </source>
</evidence>
<dbReference type="Pfam" id="PF00271">
    <property type="entry name" value="Helicase_C"/>
    <property type="match status" value="1"/>
</dbReference>
<dbReference type="EMBL" id="JAGPYM010000040">
    <property type="protein sequence ID" value="KAH6874273.1"/>
    <property type="molecule type" value="Genomic_DNA"/>
</dbReference>
<evidence type="ECO:0000256" key="9">
    <source>
        <dbReference type="ARBA" id="ARBA00023242"/>
    </source>
</evidence>